<dbReference type="EMBL" id="JAAAIM010000626">
    <property type="protein sequence ID" value="KAG0285855.1"/>
    <property type="molecule type" value="Genomic_DNA"/>
</dbReference>
<keyword evidence="3" id="KW-1185">Reference proteome</keyword>
<protein>
    <submittedName>
        <fullName evidence="2">Uncharacterized protein</fullName>
    </submittedName>
</protein>
<proteinExistence type="predicted"/>
<reference evidence="2 3" key="1">
    <citation type="journal article" date="2020" name="Fungal Divers.">
        <title>Resolving the Mortierellaceae phylogeny through synthesis of multi-gene phylogenetics and phylogenomics.</title>
        <authorList>
            <person name="Vandepol N."/>
            <person name="Liber J."/>
            <person name="Desiro A."/>
            <person name="Na H."/>
            <person name="Kennedy M."/>
            <person name="Barry K."/>
            <person name="Grigoriev I.V."/>
            <person name="Miller A.N."/>
            <person name="O'Donnell K."/>
            <person name="Stajich J.E."/>
            <person name="Bonito G."/>
        </authorList>
    </citation>
    <scope>NUCLEOTIDE SEQUENCE [LARGE SCALE GENOMIC DNA]</scope>
    <source>
        <strain evidence="2 3">AD045</strain>
    </source>
</reference>
<organism evidence="2 3">
    <name type="scientific">Linnemannia gamsii</name>
    <dbReference type="NCBI Taxonomy" id="64522"/>
    <lineage>
        <taxon>Eukaryota</taxon>
        <taxon>Fungi</taxon>
        <taxon>Fungi incertae sedis</taxon>
        <taxon>Mucoromycota</taxon>
        <taxon>Mortierellomycotina</taxon>
        <taxon>Mortierellomycetes</taxon>
        <taxon>Mortierellales</taxon>
        <taxon>Mortierellaceae</taxon>
        <taxon>Linnemannia</taxon>
    </lineage>
</organism>
<evidence type="ECO:0000313" key="3">
    <source>
        <dbReference type="Proteomes" id="UP001194696"/>
    </source>
</evidence>
<gene>
    <name evidence="2" type="ORF">BGZ96_009952</name>
</gene>
<evidence type="ECO:0000256" key="1">
    <source>
        <dbReference type="SAM" id="MobiDB-lite"/>
    </source>
</evidence>
<accession>A0ABQ7JX35</accession>
<comment type="caution">
    <text evidence="2">The sequence shown here is derived from an EMBL/GenBank/DDBJ whole genome shotgun (WGS) entry which is preliminary data.</text>
</comment>
<feature type="region of interest" description="Disordered" evidence="1">
    <location>
        <begin position="38"/>
        <end position="65"/>
    </location>
</feature>
<sequence>MDFYEEYKKRANNTEQPGEDDNQLVQQASAPKIKLIMEPPQSPLLPGTARHPDEEVPLEGKPNQSEEYIPQPLVHLREVQSAAGYTKQLMTLELK</sequence>
<feature type="region of interest" description="Disordered" evidence="1">
    <location>
        <begin position="1"/>
        <end position="23"/>
    </location>
</feature>
<name>A0ABQ7JX35_9FUNG</name>
<evidence type="ECO:0000313" key="2">
    <source>
        <dbReference type="EMBL" id="KAG0285855.1"/>
    </source>
</evidence>
<dbReference type="Proteomes" id="UP001194696">
    <property type="component" value="Unassembled WGS sequence"/>
</dbReference>